<evidence type="ECO:0000256" key="7">
    <source>
        <dbReference type="ARBA" id="ARBA00047899"/>
    </source>
</evidence>
<dbReference type="PROSITE" id="PS00108">
    <property type="entry name" value="PROTEIN_KINASE_ST"/>
    <property type="match status" value="1"/>
</dbReference>
<evidence type="ECO:0000256" key="4">
    <source>
        <dbReference type="ARBA" id="ARBA00022741"/>
    </source>
</evidence>
<evidence type="ECO:0000256" key="9">
    <source>
        <dbReference type="PROSITE-ProRule" id="PRU10141"/>
    </source>
</evidence>
<keyword evidence="14" id="KW-1185">Reference proteome</keyword>
<dbReference type="RefSeq" id="WP_203780469.1">
    <property type="nucleotide sequence ID" value="NZ_BOMV01000011.1"/>
</dbReference>
<dbReference type="Pfam" id="PF00069">
    <property type="entry name" value="Pkinase"/>
    <property type="match status" value="1"/>
</dbReference>
<dbReference type="Gene3D" id="1.10.510.10">
    <property type="entry name" value="Transferase(Phosphotransferase) domain 1"/>
    <property type="match status" value="1"/>
</dbReference>
<comment type="caution">
    <text evidence="13">The sequence shown here is derived from an EMBL/GenBank/DDBJ whole genome shotgun (WGS) entry which is preliminary data.</text>
</comment>
<evidence type="ECO:0000256" key="8">
    <source>
        <dbReference type="ARBA" id="ARBA00048679"/>
    </source>
</evidence>
<dbReference type="Proteomes" id="UP000636960">
    <property type="component" value="Unassembled WGS sequence"/>
</dbReference>
<dbReference type="GO" id="GO:0005524">
    <property type="term" value="F:ATP binding"/>
    <property type="evidence" value="ECO:0007669"/>
    <property type="project" value="UniProtKB-UniRule"/>
</dbReference>
<keyword evidence="2" id="KW-0723">Serine/threonine-protein kinase</keyword>
<dbReference type="FunFam" id="1.10.510.10:FF:000021">
    <property type="entry name" value="Serine/threonine protein kinase"/>
    <property type="match status" value="1"/>
</dbReference>
<dbReference type="InterPro" id="IPR017441">
    <property type="entry name" value="Protein_kinase_ATP_BS"/>
</dbReference>
<keyword evidence="11" id="KW-0812">Transmembrane</keyword>
<proteinExistence type="predicted"/>
<accession>A0A919JVY8</accession>
<feature type="domain" description="Protein kinase" evidence="12">
    <location>
        <begin position="14"/>
        <end position="271"/>
    </location>
</feature>
<dbReference type="CDD" id="cd14014">
    <property type="entry name" value="STKc_PknB_like"/>
    <property type="match status" value="1"/>
</dbReference>
<dbReference type="InterPro" id="IPR000719">
    <property type="entry name" value="Prot_kinase_dom"/>
</dbReference>
<dbReference type="AlphaFoldDB" id="A0A919JVY8"/>
<dbReference type="FunFam" id="3.30.200.20:FF:000035">
    <property type="entry name" value="Serine/threonine protein kinase Stk1"/>
    <property type="match status" value="1"/>
</dbReference>
<keyword evidence="11" id="KW-0472">Membrane</keyword>
<dbReference type="PROSITE" id="PS00107">
    <property type="entry name" value="PROTEIN_KINASE_ATP"/>
    <property type="match status" value="1"/>
</dbReference>
<comment type="catalytic activity">
    <reaction evidence="7">
        <text>L-threonyl-[protein] + ATP = O-phospho-L-threonyl-[protein] + ADP + H(+)</text>
        <dbReference type="Rhea" id="RHEA:46608"/>
        <dbReference type="Rhea" id="RHEA-COMP:11060"/>
        <dbReference type="Rhea" id="RHEA-COMP:11605"/>
        <dbReference type="ChEBI" id="CHEBI:15378"/>
        <dbReference type="ChEBI" id="CHEBI:30013"/>
        <dbReference type="ChEBI" id="CHEBI:30616"/>
        <dbReference type="ChEBI" id="CHEBI:61977"/>
        <dbReference type="ChEBI" id="CHEBI:456216"/>
        <dbReference type="EC" id="2.7.11.1"/>
    </reaction>
</comment>
<dbReference type="GO" id="GO:0004674">
    <property type="term" value="F:protein serine/threonine kinase activity"/>
    <property type="evidence" value="ECO:0007669"/>
    <property type="project" value="UniProtKB-KW"/>
</dbReference>
<dbReference type="PANTHER" id="PTHR43289:SF6">
    <property type="entry name" value="SERINE_THREONINE-PROTEIN KINASE NEKL-3"/>
    <property type="match status" value="1"/>
</dbReference>
<evidence type="ECO:0000256" key="5">
    <source>
        <dbReference type="ARBA" id="ARBA00022777"/>
    </source>
</evidence>
<evidence type="ECO:0000256" key="6">
    <source>
        <dbReference type="ARBA" id="ARBA00022840"/>
    </source>
</evidence>
<keyword evidence="3" id="KW-0808">Transferase</keyword>
<feature type="transmembrane region" description="Helical" evidence="11">
    <location>
        <begin position="317"/>
        <end position="337"/>
    </location>
</feature>
<dbReference type="Gene3D" id="3.30.200.20">
    <property type="entry name" value="Phosphorylase Kinase, domain 1"/>
    <property type="match status" value="1"/>
</dbReference>
<reference evidence="13" key="1">
    <citation type="submission" date="2021-01" db="EMBL/GenBank/DDBJ databases">
        <title>Whole genome shotgun sequence of Actinoplanes rishiriensis NBRC 108556.</title>
        <authorList>
            <person name="Komaki H."/>
            <person name="Tamura T."/>
        </authorList>
    </citation>
    <scope>NUCLEOTIDE SEQUENCE</scope>
    <source>
        <strain evidence="13">NBRC 108556</strain>
    </source>
</reference>
<dbReference type="PANTHER" id="PTHR43289">
    <property type="entry name" value="MITOGEN-ACTIVATED PROTEIN KINASE KINASE KINASE 20-RELATED"/>
    <property type="match status" value="1"/>
</dbReference>
<dbReference type="GO" id="GO:0045717">
    <property type="term" value="P:negative regulation of fatty acid biosynthetic process"/>
    <property type="evidence" value="ECO:0007669"/>
    <property type="project" value="UniProtKB-ARBA"/>
</dbReference>
<evidence type="ECO:0000313" key="14">
    <source>
        <dbReference type="Proteomes" id="UP000636960"/>
    </source>
</evidence>
<dbReference type="EC" id="2.7.11.1" evidence="1"/>
<dbReference type="InterPro" id="IPR011009">
    <property type="entry name" value="Kinase-like_dom_sf"/>
</dbReference>
<dbReference type="PROSITE" id="PS50011">
    <property type="entry name" value="PROTEIN_KINASE_DOM"/>
    <property type="match status" value="1"/>
</dbReference>
<protein>
    <recommendedName>
        <fullName evidence="1">non-specific serine/threonine protein kinase</fullName>
        <ecNumber evidence="1">2.7.11.1</ecNumber>
    </recommendedName>
</protein>
<comment type="catalytic activity">
    <reaction evidence="8">
        <text>L-seryl-[protein] + ATP = O-phospho-L-seryl-[protein] + ADP + H(+)</text>
        <dbReference type="Rhea" id="RHEA:17989"/>
        <dbReference type="Rhea" id="RHEA-COMP:9863"/>
        <dbReference type="Rhea" id="RHEA-COMP:11604"/>
        <dbReference type="ChEBI" id="CHEBI:15378"/>
        <dbReference type="ChEBI" id="CHEBI:29999"/>
        <dbReference type="ChEBI" id="CHEBI:30616"/>
        <dbReference type="ChEBI" id="CHEBI:83421"/>
        <dbReference type="ChEBI" id="CHEBI:456216"/>
        <dbReference type="EC" id="2.7.11.1"/>
    </reaction>
</comment>
<dbReference type="SMART" id="SM00220">
    <property type="entry name" value="S_TKc"/>
    <property type="match status" value="1"/>
</dbReference>
<keyword evidence="11" id="KW-1133">Transmembrane helix</keyword>
<evidence type="ECO:0000256" key="10">
    <source>
        <dbReference type="SAM" id="MobiDB-lite"/>
    </source>
</evidence>
<evidence type="ECO:0000256" key="11">
    <source>
        <dbReference type="SAM" id="Phobius"/>
    </source>
</evidence>
<name>A0A919JVY8_9ACTN</name>
<evidence type="ECO:0000313" key="13">
    <source>
        <dbReference type="EMBL" id="GIE94143.1"/>
    </source>
</evidence>
<keyword evidence="4 9" id="KW-0547">Nucleotide-binding</keyword>
<sequence>MEALQPGSRLGDRYRLEARLGAGGMGEVWRAEDEVLGRTVAVKAMLPTVAGDPDFGRRFLAEAKAMAQVHHPAVASIHDYGRSGAIAYLVMEFIDGESLAQALAGNRRIAPADTMRLIAQAADGLQAVHARGMVHRDVKPANLMLRRDGSVVLTDFGIARRPDASRLTASGAILGTPSYLSPEQVLGQEATARSDIYSLGLTAYECLAGEKPFVGDNPYAVALQRLQSAPRTIGVTLPAPVLAVVERALDTDPGKRWPTAAALAEAARAAVGAAPGGVGPGGVAGGVGSGGVAGGVGPGGVAPAWGPAPAAGSRRRLVLAALAAVLLAGAAVVGWTVTRDRDRDPTGATTPARRGDAAPQSAPTGFAGFGECGPGLCPTVPLCWGGLTAISGKAHPPAQIDCTEPHRWETFVAVALPEGLDAVRADELMAQRDVSAACSSAVMGAVSRDPAVTRTWRRDAWPIRLAEGDPTLLHCLAQPAEGGEFTGSQF</sequence>
<dbReference type="EMBL" id="BOMV01000011">
    <property type="protein sequence ID" value="GIE94143.1"/>
    <property type="molecule type" value="Genomic_DNA"/>
</dbReference>
<evidence type="ECO:0000256" key="1">
    <source>
        <dbReference type="ARBA" id="ARBA00012513"/>
    </source>
</evidence>
<evidence type="ECO:0000256" key="2">
    <source>
        <dbReference type="ARBA" id="ARBA00022527"/>
    </source>
</evidence>
<gene>
    <name evidence="13" type="ORF">Ari01nite_16080</name>
</gene>
<keyword evidence="5" id="KW-0418">Kinase</keyword>
<dbReference type="SUPFAM" id="SSF56112">
    <property type="entry name" value="Protein kinase-like (PK-like)"/>
    <property type="match status" value="1"/>
</dbReference>
<feature type="region of interest" description="Disordered" evidence="10">
    <location>
        <begin position="340"/>
        <end position="362"/>
    </location>
</feature>
<organism evidence="13 14">
    <name type="scientific">Paractinoplanes rishiriensis</name>
    <dbReference type="NCBI Taxonomy" id="1050105"/>
    <lineage>
        <taxon>Bacteria</taxon>
        <taxon>Bacillati</taxon>
        <taxon>Actinomycetota</taxon>
        <taxon>Actinomycetes</taxon>
        <taxon>Micromonosporales</taxon>
        <taxon>Micromonosporaceae</taxon>
        <taxon>Paractinoplanes</taxon>
    </lineage>
</organism>
<evidence type="ECO:0000259" key="12">
    <source>
        <dbReference type="PROSITE" id="PS50011"/>
    </source>
</evidence>
<feature type="binding site" evidence="9">
    <location>
        <position position="43"/>
    </location>
    <ligand>
        <name>ATP</name>
        <dbReference type="ChEBI" id="CHEBI:30616"/>
    </ligand>
</feature>
<keyword evidence="6 9" id="KW-0067">ATP-binding</keyword>
<evidence type="ECO:0000256" key="3">
    <source>
        <dbReference type="ARBA" id="ARBA00022679"/>
    </source>
</evidence>
<dbReference type="InterPro" id="IPR008271">
    <property type="entry name" value="Ser/Thr_kinase_AS"/>
</dbReference>